<dbReference type="SUPFAM" id="SSF55781">
    <property type="entry name" value="GAF domain-like"/>
    <property type="match status" value="1"/>
</dbReference>
<dbReference type="InterPro" id="IPR029016">
    <property type="entry name" value="GAF-like_dom_sf"/>
</dbReference>
<dbReference type="SMART" id="SM00065">
    <property type="entry name" value="GAF"/>
    <property type="match status" value="1"/>
</dbReference>
<evidence type="ECO:0000259" key="1">
    <source>
        <dbReference type="SMART" id="SM00065"/>
    </source>
</evidence>
<dbReference type="InterPro" id="IPR003018">
    <property type="entry name" value="GAF"/>
</dbReference>
<gene>
    <name evidence="2" type="ORF">SAMN05192589_11184</name>
</gene>
<dbReference type="STRING" id="187868.SAMN05192589_11184"/>
<reference evidence="2 3" key="1">
    <citation type="submission" date="2016-10" db="EMBL/GenBank/DDBJ databases">
        <authorList>
            <person name="de Groot N.N."/>
        </authorList>
    </citation>
    <scope>NUCLEOTIDE SEQUENCE [LARGE SCALE GENOMIC DNA]</scope>
    <source>
        <strain evidence="2 3">DSM 16619</strain>
    </source>
</reference>
<evidence type="ECO:0000313" key="2">
    <source>
        <dbReference type="EMBL" id="SDE01418.1"/>
    </source>
</evidence>
<sequence length="166" mass="18406">MIPARLPDNETQRLRALQDLMLLDTAPEERFDRFVRFAAEQLDAPIALMSLIDDERQWFKSRVGLALPQTGRDVSFCAHAILQPELFVVEDANLDARFAGNPLVTQAPHIRFYAGAPLSAPTGERLGTLCIIDTKPRSLNPTERAVLRALGQLANETIAGKKETEA</sequence>
<dbReference type="EMBL" id="FMZC01000011">
    <property type="protein sequence ID" value="SDE01418.1"/>
    <property type="molecule type" value="Genomic_DNA"/>
</dbReference>
<dbReference type="OrthoDB" id="9803824at2"/>
<proteinExistence type="predicted"/>
<dbReference type="PANTHER" id="PTHR43102:SF2">
    <property type="entry name" value="GAF DOMAIN-CONTAINING PROTEIN"/>
    <property type="match status" value="1"/>
</dbReference>
<organism evidence="2 3">
    <name type="scientific">Paracidovorax valerianellae</name>
    <dbReference type="NCBI Taxonomy" id="187868"/>
    <lineage>
        <taxon>Bacteria</taxon>
        <taxon>Pseudomonadati</taxon>
        <taxon>Pseudomonadota</taxon>
        <taxon>Betaproteobacteria</taxon>
        <taxon>Burkholderiales</taxon>
        <taxon>Comamonadaceae</taxon>
        <taxon>Paracidovorax</taxon>
    </lineage>
</organism>
<dbReference type="RefSeq" id="WP_092744862.1">
    <property type="nucleotide sequence ID" value="NZ_FMZC01000011.1"/>
</dbReference>
<dbReference type="Proteomes" id="UP000198781">
    <property type="component" value="Unassembled WGS sequence"/>
</dbReference>
<dbReference type="Pfam" id="PF01590">
    <property type="entry name" value="GAF"/>
    <property type="match status" value="1"/>
</dbReference>
<feature type="domain" description="GAF" evidence="1">
    <location>
        <begin position="26"/>
        <end position="166"/>
    </location>
</feature>
<dbReference type="PANTHER" id="PTHR43102">
    <property type="entry name" value="SLR1143 PROTEIN"/>
    <property type="match status" value="1"/>
</dbReference>
<accession>A0A1G6ZFK5</accession>
<dbReference type="AlphaFoldDB" id="A0A1G6ZFK5"/>
<name>A0A1G6ZFK5_9BURK</name>
<dbReference type="Gene3D" id="3.30.450.40">
    <property type="match status" value="1"/>
</dbReference>
<evidence type="ECO:0000313" key="3">
    <source>
        <dbReference type="Proteomes" id="UP000198781"/>
    </source>
</evidence>
<protein>
    <submittedName>
        <fullName evidence="2">GAF domain-containing protein</fullName>
    </submittedName>
</protein>
<keyword evidence="3" id="KW-1185">Reference proteome</keyword>